<evidence type="ECO:0000256" key="2">
    <source>
        <dbReference type="ARBA" id="ARBA00008540"/>
    </source>
</evidence>
<keyword evidence="6 9" id="KW-0029">Amino-acid transport</keyword>
<feature type="transmembrane region" description="Helical" evidence="9">
    <location>
        <begin position="80"/>
        <end position="100"/>
    </location>
</feature>
<dbReference type="EMBL" id="CP103300">
    <property type="protein sequence ID" value="UYM16164.1"/>
    <property type="molecule type" value="Genomic_DNA"/>
</dbReference>
<feature type="transmembrane region" description="Helical" evidence="9">
    <location>
        <begin position="341"/>
        <end position="362"/>
    </location>
</feature>
<keyword evidence="11" id="KW-1185">Reference proteome</keyword>
<feature type="transmembrane region" description="Helical" evidence="9">
    <location>
        <begin position="282"/>
        <end position="304"/>
    </location>
</feature>
<feature type="transmembrane region" description="Helical" evidence="9">
    <location>
        <begin position="224"/>
        <end position="250"/>
    </location>
</feature>
<evidence type="ECO:0000256" key="3">
    <source>
        <dbReference type="ARBA" id="ARBA00022448"/>
    </source>
</evidence>
<feature type="transmembrane region" description="Helical" evidence="9">
    <location>
        <begin position="151"/>
        <end position="170"/>
    </location>
</feature>
<accession>A0ABY6GUU8</accession>
<evidence type="ECO:0000256" key="5">
    <source>
        <dbReference type="ARBA" id="ARBA00022692"/>
    </source>
</evidence>
<evidence type="ECO:0000256" key="9">
    <source>
        <dbReference type="RuleBase" id="RU362122"/>
    </source>
</evidence>
<evidence type="ECO:0000256" key="6">
    <source>
        <dbReference type="ARBA" id="ARBA00022970"/>
    </source>
</evidence>
<comment type="similarity">
    <text evidence="2 9">Belongs to the branched chain amino acid transporter family.</text>
</comment>
<evidence type="ECO:0000313" key="10">
    <source>
        <dbReference type="EMBL" id="UYM16164.1"/>
    </source>
</evidence>
<dbReference type="PANTHER" id="PTHR30588">
    <property type="entry name" value="BRANCHED-CHAIN AMINO ACID TRANSPORT SYSTEM 2 CARRIER PROTEIN"/>
    <property type="match status" value="1"/>
</dbReference>
<keyword evidence="5 9" id="KW-0812">Transmembrane</keyword>
<feature type="transmembrane region" description="Helical" evidence="9">
    <location>
        <begin position="316"/>
        <end position="335"/>
    </location>
</feature>
<comment type="subcellular location">
    <subcellularLocation>
        <location evidence="9">Cell inner membrane</location>
        <topology evidence="9">Multi-pass membrane protein</topology>
    </subcellularLocation>
    <subcellularLocation>
        <location evidence="1">Cell membrane</location>
        <topology evidence="1">Multi-pass membrane protein</topology>
    </subcellularLocation>
</comment>
<dbReference type="RefSeq" id="WP_262598472.1">
    <property type="nucleotide sequence ID" value="NZ_CP103300.1"/>
</dbReference>
<feature type="transmembrane region" description="Helical" evidence="9">
    <location>
        <begin position="41"/>
        <end position="68"/>
    </location>
</feature>
<dbReference type="Pfam" id="PF05525">
    <property type="entry name" value="Branch_AA_trans"/>
    <property type="match status" value="1"/>
</dbReference>
<keyword evidence="7 9" id="KW-1133">Transmembrane helix</keyword>
<feature type="transmembrane region" description="Helical" evidence="9">
    <location>
        <begin position="190"/>
        <end position="212"/>
    </location>
</feature>
<evidence type="ECO:0000313" key="11">
    <source>
        <dbReference type="Proteomes" id="UP001163255"/>
    </source>
</evidence>
<keyword evidence="8 9" id="KW-0472">Membrane</keyword>
<evidence type="ECO:0000256" key="1">
    <source>
        <dbReference type="ARBA" id="ARBA00004651"/>
    </source>
</evidence>
<dbReference type="InterPro" id="IPR004685">
    <property type="entry name" value="Brnchd-chn_aa_trnsp_Livcs"/>
</dbReference>
<keyword evidence="3 9" id="KW-0813">Transport</keyword>
<feature type="transmembrane region" description="Helical" evidence="9">
    <location>
        <begin position="7"/>
        <end position="29"/>
    </location>
</feature>
<feature type="transmembrane region" description="Helical" evidence="9">
    <location>
        <begin position="371"/>
        <end position="389"/>
    </location>
</feature>
<dbReference type="PANTHER" id="PTHR30588:SF0">
    <property type="entry name" value="BRANCHED-CHAIN AMINO ACID PERMEASE BRNQ"/>
    <property type="match status" value="1"/>
</dbReference>
<feature type="transmembrane region" description="Helical" evidence="9">
    <location>
        <begin position="409"/>
        <end position="430"/>
    </location>
</feature>
<sequence>MKQRLSLQNIIGMGFMVFAMFLGAGNLIFPPMAGQLAGTSVWLAAAGFLITGVGLPLLGLIVIARVGGGFNEITRELPKWLIILMGSFVFLVIGPLYAVPRTAMVAYEVGTVPFLNSPDALSRLAFSLTFFIICGYLCLNPGQLLESVGKLITPALIALLAVMGLSPVIMPQGTMVEAAGSYAVSPFLTGFLEGYMTMDALAALMFGVVIITNLRSHGITSTEALFRHSVVTSFIAATGLVLVYVSLFYLGATSLDIAPNPDNGGQILSLYVNALYGTPGKILLAAVVALACLTTAVGCITAAAEYFDDLFKPFSYRPLVVAITACCIAFANLGLNQIIKLFIPVLLILYPVCIVLILLGLLRDLFANPVLVYRSTLSITLIFSIVDAIKEIQHPVVLMLTSPFQILPGYEANLCWVLPCTLCVLLTGVLGKIMPQGPLQEDQA</sequence>
<feature type="transmembrane region" description="Helical" evidence="9">
    <location>
        <begin position="120"/>
        <end position="139"/>
    </location>
</feature>
<protein>
    <recommendedName>
        <fullName evidence="9">Branched-chain amino acid transport system carrier protein</fullName>
    </recommendedName>
</protein>
<dbReference type="Proteomes" id="UP001163255">
    <property type="component" value="Chromosome"/>
</dbReference>
<dbReference type="NCBIfam" id="TIGR00796">
    <property type="entry name" value="livcs"/>
    <property type="match status" value="1"/>
</dbReference>
<evidence type="ECO:0000256" key="7">
    <source>
        <dbReference type="ARBA" id="ARBA00022989"/>
    </source>
</evidence>
<keyword evidence="4" id="KW-1003">Cell membrane</keyword>
<proteinExistence type="inferred from homology"/>
<organism evidence="10 11">
    <name type="scientific">Endozoicomonas euniceicola</name>
    <dbReference type="NCBI Taxonomy" id="1234143"/>
    <lineage>
        <taxon>Bacteria</taxon>
        <taxon>Pseudomonadati</taxon>
        <taxon>Pseudomonadota</taxon>
        <taxon>Gammaproteobacteria</taxon>
        <taxon>Oceanospirillales</taxon>
        <taxon>Endozoicomonadaceae</taxon>
        <taxon>Endozoicomonas</taxon>
    </lineage>
</organism>
<gene>
    <name evidence="10" type="primary">brnQ</name>
    <name evidence="10" type="ORF">NX720_25770</name>
</gene>
<comment type="function">
    <text evidence="9">Component of the transport system for branched-chain amino acids.</text>
</comment>
<name>A0ABY6GUU8_9GAMM</name>
<evidence type="ECO:0000256" key="4">
    <source>
        <dbReference type="ARBA" id="ARBA00022475"/>
    </source>
</evidence>
<evidence type="ECO:0000256" key="8">
    <source>
        <dbReference type="ARBA" id="ARBA00023136"/>
    </source>
</evidence>
<reference evidence="10" key="1">
    <citation type="submission" date="2022-10" db="EMBL/GenBank/DDBJ databases">
        <title>Completed Genome Sequence of two octocoral isolated bacterium, Endozoicomonas euniceicola EF212T and Endozoicomonas gorgoniicola PS125T.</title>
        <authorList>
            <person name="Chiou Y.-J."/>
            <person name="Chen Y.-H."/>
        </authorList>
    </citation>
    <scope>NUCLEOTIDE SEQUENCE</scope>
    <source>
        <strain evidence="10">EF212</strain>
    </source>
</reference>